<dbReference type="GO" id="GO:0008233">
    <property type="term" value="F:peptidase activity"/>
    <property type="evidence" value="ECO:0007669"/>
    <property type="project" value="UniProtKB-KW"/>
</dbReference>
<accession>A0A1N6HLZ6</accession>
<dbReference type="Gene3D" id="3.10.620.30">
    <property type="match status" value="1"/>
</dbReference>
<dbReference type="Proteomes" id="UP000184932">
    <property type="component" value="Unassembled WGS sequence"/>
</dbReference>
<protein>
    <submittedName>
        <fullName evidence="2">Transglutaminase-like enzyme, putative cysteine protease</fullName>
    </submittedName>
</protein>
<dbReference type="GO" id="GO:0006508">
    <property type="term" value="P:proteolysis"/>
    <property type="evidence" value="ECO:0007669"/>
    <property type="project" value="UniProtKB-KW"/>
</dbReference>
<dbReference type="InterPro" id="IPR002931">
    <property type="entry name" value="Transglutaminase-like"/>
</dbReference>
<organism evidence="2 3">
    <name type="scientific">Vannielia litorea</name>
    <dbReference type="NCBI Taxonomy" id="1217970"/>
    <lineage>
        <taxon>Bacteria</taxon>
        <taxon>Pseudomonadati</taxon>
        <taxon>Pseudomonadota</taxon>
        <taxon>Alphaproteobacteria</taxon>
        <taxon>Rhodobacterales</taxon>
        <taxon>Paracoccaceae</taxon>
        <taxon>Vannielia</taxon>
    </lineage>
</organism>
<keyword evidence="3" id="KW-1185">Reference proteome</keyword>
<proteinExistence type="predicted"/>
<dbReference type="OrthoDB" id="9804023at2"/>
<dbReference type="PANTHER" id="PTHR33490:SF6">
    <property type="entry name" value="SLL1049 PROTEIN"/>
    <property type="match status" value="1"/>
</dbReference>
<dbReference type="EMBL" id="FSRL01000001">
    <property type="protein sequence ID" value="SIO20874.1"/>
    <property type="molecule type" value="Genomic_DNA"/>
</dbReference>
<evidence type="ECO:0000313" key="2">
    <source>
        <dbReference type="EMBL" id="SIO20874.1"/>
    </source>
</evidence>
<name>A0A1N6HLZ6_9RHOB</name>
<dbReference type="Pfam" id="PF08379">
    <property type="entry name" value="Bact_transglu_N"/>
    <property type="match status" value="1"/>
</dbReference>
<dbReference type="RefSeq" id="WP_074257408.1">
    <property type="nucleotide sequence ID" value="NZ_FSRL01000001.1"/>
</dbReference>
<reference evidence="3" key="1">
    <citation type="submission" date="2016-11" db="EMBL/GenBank/DDBJ databases">
        <authorList>
            <person name="Varghese N."/>
            <person name="Submissions S."/>
        </authorList>
    </citation>
    <scope>NUCLEOTIDE SEQUENCE [LARGE SCALE GENOMIC DNA]</scope>
    <source>
        <strain evidence="3">DSM 29440</strain>
    </source>
</reference>
<keyword evidence="2" id="KW-0645">Protease</keyword>
<evidence type="ECO:0000259" key="1">
    <source>
        <dbReference type="SMART" id="SM00460"/>
    </source>
</evidence>
<dbReference type="AlphaFoldDB" id="A0A1N6HLZ6"/>
<dbReference type="SUPFAM" id="SSF54001">
    <property type="entry name" value="Cysteine proteinases"/>
    <property type="match status" value="1"/>
</dbReference>
<evidence type="ECO:0000313" key="3">
    <source>
        <dbReference type="Proteomes" id="UP000184932"/>
    </source>
</evidence>
<sequence>MRLTIAHETRYSFSEPVRYGLQQMRKLPKSYRNQRVVNWTTSVTGGQKEVQYEDQHRNTVELISIAPGETELMLRSEGEVEVEENNGVIGPHCGLTPLWLFDRQTAQTKPGPHVRELARSLQGRDTLDQMHALMSAVGKAVAYTQGTSKPDWSAEKVLDAGKGVCSDQAHVFISVARVLGHPARYVSGYLMLDDRESQDAMHGWAEVHVDALGWVGFDVSNDQSPDTRYVRVATGLDYADAAPVTGTRTGGEEESLSVAIEVAQQMGGQEQ</sequence>
<gene>
    <name evidence="2" type="ORF">SAMN05444002_3510</name>
</gene>
<dbReference type="PANTHER" id="PTHR33490">
    <property type="entry name" value="BLR5614 PROTEIN-RELATED"/>
    <property type="match status" value="1"/>
</dbReference>
<keyword evidence="2" id="KW-0378">Hydrolase</keyword>
<dbReference type="STRING" id="1217970.SAMN05444002_3510"/>
<feature type="domain" description="Transglutaminase-like" evidence="1">
    <location>
        <begin position="157"/>
        <end position="221"/>
    </location>
</feature>
<dbReference type="InterPro" id="IPR038765">
    <property type="entry name" value="Papain-like_cys_pep_sf"/>
</dbReference>
<dbReference type="InterPro" id="IPR013589">
    <property type="entry name" value="Bac_transglu_N"/>
</dbReference>
<dbReference type="Pfam" id="PF01841">
    <property type="entry name" value="Transglut_core"/>
    <property type="match status" value="1"/>
</dbReference>
<dbReference type="SMART" id="SM00460">
    <property type="entry name" value="TGc"/>
    <property type="match status" value="1"/>
</dbReference>